<dbReference type="PANTHER" id="PTHR15642">
    <property type="entry name" value="CYTOCHROME C OXIDASE ASSEMBLY FACTOR 3, MITOCHONDRIAL"/>
    <property type="match status" value="1"/>
</dbReference>
<feature type="region of interest" description="Disordered" evidence="10">
    <location>
        <begin position="71"/>
        <end position="94"/>
    </location>
</feature>
<dbReference type="AlphaFoldDB" id="A0A0N1HGU2"/>
<keyword evidence="9" id="KW-0999">Mitochondrion inner membrane</keyword>
<gene>
    <name evidence="12" type="ORF">AB675_2601</name>
</gene>
<dbReference type="GeneID" id="28734467"/>
<feature type="transmembrane region" description="Helical" evidence="9">
    <location>
        <begin position="40"/>
        <end position="58"/>
    </location>
</feature>
<keyword evidence="6 9" id="KW-1133">Transmembrane helix</keyword>
<dbReference type="InterPro" id="IPR018628">
    <property type="entry name" value="Coa3_CC"/>
</dbReference>
<dbReference type="PANTHER" id="PTHR15642:SF3">
    <property type="entry name" value="CYTOCHROME C OXIDASE ASSEMBLY FACTOR 3 HOMOLOG, MITOCHONDRIAL"/>
    <property type="match status" value="1"/>
</dbReference>
<evidence type="ECO:0000256" key="3">
    <source>
        <dbReference type="ARBA" id="ARBA00007035"/>
    </source>
</evidence>
<evidence type="ECO:0000256" key="7">
    <source>
        <dbReference type="ARBA" id="ARBA00023128"/>
    </source>
</evidence>
<evidence type="ECO:0000256" key="9">
    <source>
        <dbReference type="RuleBase" id="RU367056"/>
    </source>
</evidence>
<evidence type="ECO:0000256" key="8">
    <source>
        <dbReference type="ARBA" id="ARBA00023136"/>
    </source>
</evidence>
<dbReference type="EMBL" id="LFJN01000002">
    <property type="protein sequence ID" value="KPI44995.1"/>
    <property type="molecule type" value="Genomic_DNA"/>
</dbReference>
<comment type="function">
    <text evidence="1 9">Required for assembly of cytochrome c oxidase (complex IV).</text>
</comment>
<sequence length="94" mass="10200">MRPSSHLHQPLLKRSSYYTPDYRQSPALIRARRPYLVKNAITGLAIGGFAIGVFAFTLKAVGQDTFDDVIVPTDSDKLSQPPKTPNVSAGGARS</sequence>
<protein>
    <recommendedName>
        <fullName evidence="9">Cytochrome c oxidase assembly factor 3</fullName>
    </recommendedName>
</protein>
<keyword evidence="5 9" id="KW-0812">Transmembrane</keyword>
<keyword evidence="8 9" id="KW-0472">Membrane</keyword>
<accession>A0A0N1HGU2</accession>
<dbReference type="STRING" id="1664694.A0A0N1HGU2"/>
<keyword evidence="13" id="KW-1185">Reference proteome</keyword>
<evidence type="ECO:0000313" key="12">
    <source>
        <dbReference type="EMBL" id="KPI44995.1"/>
    </source>
</evidence>
<dbReference type="Pfam" id="PF09813">
    <property type="entry name" value="Coa3_cc"/>
    <property type="match status" value="1"/>
</dbReference>
<evidence type="ECO:0000256" key="1">
    <source>
        <dbReference type="ARBA" id="ARBA00003064"/>
    </source>
</evidence>
<dbReference type="InterPro" id="IPR041752">
    <property type="entry name" value="Coa3"/>
</dbReference>
<evidence type="ECO:0000259" key="11">
    <source>
        <dbReference type="Pfam" id="PF09813"/>
    </source>
</evidence>
<dbReference type="VEuPathDB" id="FungiDB:AB675_2601"/>
<dbReference type="OrthoDB" id="10018333at2759"/>
<feature type="domain" description="Cytochrome c oxidase assembly factor 3 mitochondrial coiled-coil" evidence="11">
    <location>
        <begin position="28"/>
        <end position="69"/>
    </location>
</feature>
<keyword evidence="7 9" id="KW-0496">Mitochondrion</keyword>
<dbReference type="RefSeq" id="XP_018004958.1">
    <property type="nucleotide sequence ID" value="XM_018142587.1"/>
</dbReference>
<comment type="subcellular location">
    <subcellularLocation>
        <location evidence="2">Mitochondrion membrane</location>
        <topology evidence="2">Single-pass membrane protein</topology>
    </subcellularLocation>
</comment>
<evidence type="ECO:0000256" key="10">
    <source>
        <dbReference type="SAM" id="MobiDB-lite"/>
    </source>
</evidence>
<comment type="subunit">
    <text evidence="4 9">Component of 250-400 kDa complexes called cytochrome oxidase assembly intermediates or COA complexes.</text>
</comment>
<evidence type="ECO:0000313" key="13">
    <source>
        <dbReference type="Proteomes" id="UP000038010"/>
    </source>
</evidence>
<name>A0A0N1HGU2_9EURO</name>
<reference evidence="12 13" key="1">
    <citation type="submission" date="2015-06" db="EMBL/GenBank/DDBJ databases">
        <title>Draft genome of the ant-associated black yeast Phialophora attae CBS 131958.</title>
        <authorList>
            <person name="Moreno L.F."/>
            <person name="Stielow B.J."/>
            <person name="de Hoog S."/>
            <person name="Vicente V.A."/>
            <person name="Weiss V.A."/>
            <person name="de Vries M."/>
            <person name="Cruz L.M."/>
            <person name="Souza E.M."/>
        </authorList>
    </citation>
    <scope>NUCLEOTIDE SEQUENCE [LARGE SCALE GENOMIC DNA]</scope>
    <source>
        <strain evidence="12 13">CBS 131958</strain>
    </source>
</reference>
<dbReference type="GO" id="GO:0005743">
    <property type="term" value="C:mitochondrial inner membrane"/>
    <property type="evidence" value="ECO:0007669"/>
    <property type="project" value="UniProtKB-UniRule"/>
</dbReference>
<dbReference type="GO" id="GO:0033617">
    <property type="term" value="P:mitochondrial respiratory chain complex IV assembly"/>
    <property type="evidence" value="ECO:0007669"/>
    <property type="project" value="UniProtKB-UniRule"/>
</dbReference>
<organism evidence="12 13">
    <name type="scientific">Cyphellophora attinorum</name>
    <dbReference type="NCBI Taxonomy" id="1664694"/>
    <lineage>
        <taxon>Eukaryota</taxon>
        <taxon>Fungi</taxon>
        <taxon>Dikarya</taxon>
        <taxon>Ascomycota</taxon>
        <taxon>Pezizomycotina</taxon>
        <taxon>Eurotiomycetes</taxon>
        <taxon>Chaetothyriomycetidae</taxon>
        <taxon>Chaetothyriales</taxon>
        <taxon>Cyphellophoraceae</taxon>
        <taxon>Cyphellophora</taxon>
    </lineage>
</organism>
<proteinExistence type="inferred from homology"/>
<evidence type="ECO:0000256" key="4">
    <source>
        <dbReference type="ARBA" id="ARBA00011351"/>
    </source>
</evidence>
<comment type="similarity">
    <text evidence="3 9">Belongs to the COA3 family.</text>
</comment>
<evidence type="ECO:0000256" key="5">
    <source>
        <dbReference type="ARBA" id="ARBA00022692"/>
    </source>
</evidence>
<dbReference type="Proteomes" id="UP000038010">
    <property type="component" value="Unassembled WGS sequence"/>
</dbReference>
<comment type="caution">
    <text evidence="12">The sequence shown here is derived from an EMBL/GenBank/DDBJ whole genome shotgun (WGS) entry which is preliminary data.</text>
</comment>
<evidence type="ECO:0000256" key="6">
    <source>
        <dbReference type="ARBA" id="ARBA00022989"/>
    </source>
</evidence>
<evidence type="ECO:0000256" key="2">
    <source>
        <dbReference type="ARBA" id="ARBA00004304"/>
    </source>
</evidence>